<dbReference type="OrthoDB" id="206130at2759"/>
<proteinExistence type="inferred from homology"/>
<feature type="region of interest" description="Disordered" evidence="5">
    <location>
        <begin position="803"/>
        <end position="822"/>
    </location>
</feature>
<accession>A0A7R8WKC9</accession>
<feature type="region of interest" description="Disordered" evidence="5">
    <location>
        <begin position="566"/>
        <end position="591"/>
    </location>
</feature>
<feature type="compositionally biased region" description="Basic and acidic residues" evidence="5">
    <location>
        <begin position="267"/>
        <end position="277"/>
    </location>
</feature>
<dbReference type="GO" id="GO:0008017">
    <property type="term" value="F:microtubule binding"/>
    <property type="evidence" value="ECO:0007669"/>
    <property type="project" value="InterPro"/>
</dbReference>
<feature type="region of interest" description="Disordered" evidence="5">
    <location>
        <begin position="219"/>
        <end position="277"/>
    </location>
</feature>
<comment type="similarity">
    <text evidence="4">Belongs to the GAS2 family.</text>
</comment>
<dbReference type="GO" id="GO:0005884">
    <property type="term" value="C:actin filament"/>
    <property type="evidence" value="ECO:0007669"/>
    <property type="project" value="TreeGrafter"/>
</dbReference>
<evidence type="ECO:0000256" key="2">
    <source>
        <dbReference type="ARBA" id="ARBA00022490"/>
    </source>
</evidence>
<evidence type="ECO:0000313" key="6">
    <source>
        <dbReference type="EMBL" id="CAD7230618.1"/>
    </source>
</evidence>
<evidence type="ECO:0000256" key="3">
    <source>
        <dbReference type="ARBA" id="ARBA00023212"/>
    </source>
</evidence>
<dbReference type="SMART" id="SM00033">
    <property type="entry name" value="CH"/>
    <property type="match status" value="1"/>
</dbReference>
<feature type="region of interest" description="Disordered" evidence="5">
    <location>
        <begin position="320"/>
        <end position="533"/>
    </location>
</feature>
<dbReference type="PROSITE" id="PS51460">
    <property type="entry name" value="GAR"/>
    <property type="match status" value="1"/>
</dbReference>
<dbReference type="EMBL" id="OB662831">
    <property type="protein sequence ID" value="CAD7230618.1"/>
    <property type="molecule type" value="Genomic_DNA"/>
</dbReference>
<dbReference type="AlphaFoldDB" id="A0A7R8WKC9"/>
<keyword evidence="2" id="KW-0963">Cytoplasm</keyword>
<dbReference type="GO" id="GO:0051015">
    <property type="term" value="F:actin filament binding"/>
    <property type="evidence" value="ECO:0007669"/>
    <property type="project" value="TreeGrafter"/>
</dbReference>
<dbReference type="InterPro" id="IPR036872">
    <property type="entry name" value="CH_dom_sf"/>
</dbReference>
<keyword evidence="3" id="KW-0206">Cytoskeleton</keyword>
<dbReference type="InterPro" id="IPR003108">
    <property type="entry name" value="GAR_dom"/>
</dbReference>
<feature type="compositionally biased region" description="Polar residues" evidence="5">
    <location>
        <begin position="409"/>
        <end position="425"/>
    </location>
</feature>
<dbReference type="PANTHER" id="PTHR46756:SF13">
    <property type="entry name" value="GROWTH ARREST-SPECIFIC PROTEIN 2"/>
    <property type="match status" value="1"/>
</dbReference>
<feature type="compositionally biased region" description="Low complexity" evidence="5">
    <location>
        <begin position="456"/>
        <end position="472"/>
    </location>
</feature>
<gene>
    <name evidence="6" type="ORF">CTOB1V02_LOCUS8476</name>
</gene>
<evidence type="ECO:0000256" key="4">
    <source>
        <dbReference type="ARBA" id="ARBA00038441"/>
    </source>
</evidence>
<dbReference type="CDD" id="cd21204">
    <property type="entry name" value="CH_GAS2-like"/>
    <property type="match status" value="1"/>
</dbReference>
<feature type="compositionally biased region" description="Pro residues" evidence="5">
    <location>
        <begin position="238"/>
        <end position="247"/>
    </location>
</feature>
<dbReference type="Pfam" id="PF00307">
    <property type="entry name" value="CH"/>
    <property type="match status" value="1"/>
</dbReference>
<dbReference type="Gene3D" id="3.30.920.20">
    <property type="entry name" value="Gas2-like domain"/>
    <property type="match status" value="1"/>
</dbReference>
<evidence type="ECO:0000256" key="5">
    <source>
        <dbReference type="SAM" id="MobiDB-lite"/>
    </source>
</evidence>
<dbReference type="SMART" id="SM00243">
    <property type="entry name" value="GAS2"/>
    <property type="match status" value="1"/>
</dbReference>
<dbReference type="InterPro" id="IPR001715">
    <property type="entry name" value="CH_dom"/>
</dbReference>
<name>A0A7R8WKC9_9CRUS</name>
<protein>
    <submittedName>
        <fullName evidence="6">Uncharacterized protein</fullName>
    </submittedName>
</protein>
<feature type="compositionally biased region" description="Basic and acidic residues" evidence="5">
    <location>
        <begin position="219"/>
        <end position="234"/>
    </location>
</feature>
<dbReference type="InterPro" id="IPR036534">
    <property type="entry name" value="GAR_dom_sf"/>
</dbReference>
<sequence length="822" mass="88649">MCSRRSSLFAFCQASGNEMARNQIIYRSSSTTFANSPWAGSTSSVGSEEVAPPPITEQEFVAWFQERIEAAKRNRLMILMEDVADWISRALDLHHLTNDNLMDSLDTGVVLCCLAEVLKDPIAKKRPELSPDLPFKCWNNAPPRTFFARENVFNFITFCRSIKVRPTLIFESDDLVLHANASSVVNCLLEVGRVAAGCGCSAPALIELELKLERQEQRAEERRTRKKLAAEMKSKSPKTPPTAPPGAPEKTPSTPVTPEKTQPKKTQTQERTTEKMDVLRIQSDTILSVSLDRDVLRIQSDTILSVSLDRDVLRINTTPASIRGGADVPDSAMPPPSSTKVPRPHPRTKATPKSISSDRRTPSSSPVGRAVSGDGTPSSSPMKRAPSTTSIPIASSRINRTLPVPPSTPSYLQTPSTSSRRSLQSRIPVRVGSTLSIDSVGLTPPCSSIASDEGRSSCATTPSSSTSVSPHSLYGSAKGMGRSRRMTLADGGSRDPGFHGTPSYGRSYGRSGGRNLANHRGSGMKKAQSHVSGIDSVASRRHYGGGHSAFPDSHSLIRTLDSWHIQSSKGKMGNSGKKEGSSPESGVVDPQGMLSVASSESAFSDFLSSASSGEEDDDVMSTCSTLTTTKVDLDAKIAAITQKTMPEGYFDMVKLVKVDEGKYEIGGRIVLIRLLRNRHVMVRVGGGWDSLEHYLLRHASQLIADGVLPKDTSNGESVEDIRTVVEPVRTRHGCLSLTATPVKKTQQSLSLTTPPLTDGGLSPLPKLSLPTGQFQAEIFNLRPGWTRGVLSSPRRRRLCGSMMEISGGEPHSGSVVATPRGS</sequence>
<organism evidence="6">
    <name type="scientific">Cyprideis torosa</name>
    <dbReference type="NCBI Taxonomy" id="163714"/>
    <lineage>
        <taxon>Eukaryota</taxon>
        <taxon>Metazoa</taxon>
        <taxon>Ecdysozoa</taxon>
        <taxon>Arthropoda</taxon>
        <taxon>Crustacea</taxon>
        <taxon>Oligostraca</taxon>
        <taxon>Ostracoda</taxon>
        <taxon>Podocopa</taxon>
        <taxon>Podocopida</taxon>
        <taxon>Cytherocopina</taxon>
        <taxon>Cytheroidea</taxon>
        <taxon>Cytherideidae</taxon>
        <taxon>Cyprideis</taxon>
    </lineage>
</organism>
<comment type="subcellular location">
    <subcellularLocation>
        <location evidence="1">Cytoplasm</location>
        <location evidence="1">Cytoskeleton</location>
    </subcellularLocation>
</comment>
<evidence type="ECO:0000256" key="1">
    <source>
        <dbReference type="ARBA" id="ARBA00004245"/>
    </source>
</evidence>
<dbReference type="GO" id="GO:0008093">
    <property type="term" value="F:cytoskeletal anchor activity"/>
    <property type="evidence" value="ECO:0007669"/>
    <property type="project" value="TreeGrafter"/>
</dbReference>
<dbReference type="Gene3D" id="1.10.418.10">
    <property type="entry name" value="Calponin-like domain"/>
    <property type="match status" value="1"/>
</dbReference>
<dbReference type="SUPFAM" id="SSF47576">
    <property type="entry name" value="Calponin-homology domain, CH-domain"/>
    <property type="match status" value="1"/>
</dbReference>
<dbReference type="GO" id="GO:0051764">
    <property type="term" value="P:actin crosslink formation"/>
    <property type="evidence" value="ECO:0007669"/>
    <property type="project" value="TreeGrafter"/>
</dbReference>
<dbReference type="PANTHER" id="PTHR46756">
    <property type="entry name" value="TRANSGELIN"/>
    <property type="match status" value="1"/>
</dbReference>
<reference evidence="6" key="1">
    <citation type="submission" date="2020-11" db="EMBL/GenBank/DDBJ databases">
        <authorList>
            <person name="Tran Van P."/>
        </authorList>
    </citation>
    <scope>NUCLEOTIDE SEQUENCE</scope>
</reference>
<dbReference type="SUPFAM" id="SSF143575">
    <property type="entry name" value="GAS2 domain-like"/>
    <property type="match status" value="1"/>
</dbReference>
<dbReference type="Pfam" id="PF02187">
    <property type="entry name" value="GAS2"/>
    <property type="match status" value="1"/>
</dbReference>
<feature type="compositionally biased region" description="Polar residues" evidence="5">
    <location>
        <begin position="375"/>
        <end position="399"/>
    </location>
</feature>
<feature type="compositionally biased region" description="Low complexity" evidence="5">
    <location>
        <begin position="248"/>
        <end position="266"/>
    </location>
</feature>
<dbReference type="PROSITE" id="PS50021">
    <property type="entry name" value="CH"/>
    <property type="match status" value="1"/>
</dbReference>